<keyword evidence="2" id="KW-1185">Reference proteome</keyword>
<dbReference type="RefSeq" id="WP_262427294.1">
    <property type="nucleotide sequence ID" value="NZ_JACRTJ010000014.1"/>
</dbReference>
<evidence type="ECO:0000313" key="1">
    <source>
        <dbReference type="EMBL" id="MBC8598818.1"/>
    </source>
</evidence>
<accession>A0ABR7NRS9</accession>
<evidence type="ECO:0000313" key="2">
    <source>
        <dbReference type="Proteomes" id="UP000647491"/>
    </source>
</evidence>
<proteinExistence type="predicted"/>
<dbReference type="NCBIfam" id="TIGR01909">
    <property type="entry name" value="C_GCAxxG_C_C"/>
    <property type="match status" value="1"/>
</dbReference>
<dbReference type="Proteomes" id="UP000647491">
    <property type="component" value="Unassembled WGS sequence"/>
</dbReference>
<comment type="caution">
    <text evidence="1">The sequence shown here is derived from an EMBL/GenBank/DDBJ whole genome shotgun (WGS) entry which is preliminary data.</text>
</comment>
<dbReference type="Pfam" id="PF09719">
    <property type="entry name" value="C_GCAxxG_C_C"/>
    <property type="match status" value="1"/>
</dbReference>
<sequence>MTHGEKAGALFLEGYNCAQSVVLAFADEMGTPKETAARIASSFGGGLGRLREVCGCVSGMAIVAGELLGYSGPETGKPKADHYALIQELAEEFRKENGSIICRDLLSGITSDTAPVPEARTDDYYKKRPCKDLAVCAAEILERKLEERKAQDLEKNGQK</sequence>
<gene>
    <name evidence="1" type="ORF">H8708_06180</name>
</gene>
<reference evidence="1 2" key="1">
    <citation type="submission" date="2020-08" db="EMBL/GenBank/DDBJ databases">
        <title>Genome public.</title>
        <authorList>
            <person name="Liu C."/>
            <person name="Sun Q."/>
        </authorList>
    </citation>
    <scope>NUCLEOTIDE SEQUENCE [LARGE SCALE GENOMIC DNA]</scope>
    <source>
        <strain evidence="1 2">BX10</strain>
    </source>
</reference>
<protein>
    <submittedName>
        <fullName evidence="1">C_GCAxxG_C_C family protein</fullName>
    </submittedName>
</protein>
<dbReference type="EMBL" id="JACRTJ010000014">
    <property type="protein sequence ID" value="MBC8598818.1"/>
    <property type="molecule type" value="Genomic_DNA"/>
</dbReference>
<dbReference type="InterPro" id="IPR010181">
    <property type="entry name" value="CGCAxxGCC_motif"/>
</dbReference>
<name>A0ABR7NRS9_9FIRM</name>
<organism evidence="1 2">
    <name type="scientific">Enterocloster hominis</name>
    <name type="common">ex Liu et al. 2021</name>
    <dbReference type="NCBI Taxonomy" id="2763663"/>
    <lineage>
        <taxon>Bacteria</taxon>
        <taxon>Bacillati</taxon>
        <taxon>Bacillota</taxon>
        <taxon>Clostridia</taxon>
        <taxon>Lachnospirales</taxon>
        <taxon>Lachnospiraceae</taxon>
        <taxon>Enterocloster</taxon>
    </lineage>
</organism>